<dbReference type="InterPro" id="IPR005515">
    <property type="entry name" value="VOMI"/>
</dbReference>
<dbReference type="Proteomes" id="UP001292094">
    <property type="component" value="Unassembled WGS sequence"/>
</dbReference>
<dbReference type="InterPro" id="IPR036706">
    <property type="entry name" value="VOMI_sf"/>
</dbReference>
<evidence type="ECO:0000256" key="1">
    <source>
        <dbReference type="SAM" id="SignalP"/>
    </source>
</evidence>
<reference evidence="2" key="1">
    <citation type="submission" date="2023-11" db="EMBL/GenBank/DDBJ databases">
        <title>Genome assemblies of two species of porcelain crab, Petrolisthes cinctipes and Petrolisthes manimaculis (Anomura: Porcellanidae).</title>
        <authorList>
            <person name="Angst P."/>
        </authorList>
    </citation>
    <scope>NUCLEOTIDE SEQUENCE</scope>
    <source>
        <strain evidence="2">PB745_02</strain>
        <tissue evidence="2">Gill</tissue>
    </source>
</reference>
<sequence>MSAQNSSSLVLSTVTTMMLLLHLTFLALLSSQALAYSPDDFIHTLGATMWGFWGLTDACANGSYAYGFEISVEEQHGALDDDTSVNAIKLFCHTPEGIHTGEVTSSTFNRGSWTGAHICSSYLTGYDIKMHPEEGALGDNTAANALRMYCDGGDYIEAPGNKWGDWLGPSHCRSGMAVCGLMTRVDDDQGTFGDDTALNDVRFLCCDLPAKK</sequence>
<keyword evidence="3" id="KW-1185">Reference proteome</keyword>
<keyword evidence="1" id="KW-0732">Signal</keyword>
<dbReference type="GO" id="GO:0005615">
    <property type="term" value="C:extracellular space"/>
    <property type="evidence" value="ECO:0007669"/>
    <property type="project" value="TreeGrafter"/>
</dbReference>
<dbReference type="Gene3D" id="2.100.10.20">
    <property type="entry name" value="Vitelline membrane outer layer protein I (VOMI)"/>
    <property type="match status" value="1"/>
</dbReference>
<dbReference type="AlphaFoldDB" id="A0AAE1NH68"/>
<organism evidence="2 3">
    <name type="scientific">Petrolisthes manimaculis</name>
    <dbReference type="NCBI Taxonomy" id="1843537"/>
    <lineage>
        <taxon>Eukaryota</taxon>
        <taxon>Metazoa</taxon>
        <taxon>Ecdysozoa</taxon>
        <taxon>Arthropoda</taxon>
        <taxon>Crustacea</taxon>
        <taxon>Multicrustacea</taxon>
        <taxon>Malacostraca</taxon>
        <taxon>Eumalacostraca</taxon>
        <taxon>Eucarida</taxon>
        <taxon>Decapoda</taxon>
        <taxon>Pleocyemata</taxon>
        <taxon>Anomura</taxon>
        <taxon>Galatheoidea</taxon>
        <taxon>Porcellanidae</taxon>
        <taxon>Petrolisthes</taxon>
    </lineage>
</organism>
<evidence type="ECO:0008006" key="4">
    <source>
        <dbReference type="Google" id="ProtNLM"/>
    </source>
</evidence>
<protein>
    <recommendedName>
        <fullName evidence="4">Vitelline membrane outer layer protein 1 homolog</fullName>
    </recommendedName>
</protein>
<feature type="chain" id="PRO_5041959715" description="Vitelline membrane outer layer protein 1 homolog" evidence="1">
    <location>
        <begin position="36"/>
        <end position="212"/>
    </location>
</feature>
<name>A0AAE1NH68_9EUCA</name>
<comment type="caution">
    <text evidence="2">The sequence shown here is derived from an EMBL/GenBank/DDBJ whole genome shotgun (WGS) entry which is preliminary data.</text>
</comment>
<dbReference type="EMBL" id="JAWZYT010006191">
    <property type="protein sequence ID" value="KAK4288661.1"/>
    <property type="molecule type" value="Genomic_DNA"/>
</dbReference>
<dbReference type="Pfam" id="PF03762">
    <property type="entry name" value="VOMI"/>
    <property type="match status" value="1"/>
</dbReference>
<feature type="signal peptide" evidence="1">
    <location>
        <begin position="1"/>
        <end position="35"/>
    </location>
</feature>
<proteinExistence type="predicted"/>
<dbReference type="PANTHER" id="PTHR18841:SF0">
    <property type="entry name" value="VITELLINE MEMBRANE OUTER LAYER 1 HOMOLOG A-RELATED"/>
    <property type="match status" value="1"/>
</dbReference>
<dbReference type="SUPFAM" id="SSF51092">
    <property type="entry name" value="Vitelline membrane outer protein-I (VMO-I)"/>
    <property type="match status" value="1"/>
</dbReference>
<gene>
    <name evidence="2" type="ORF">Pmani_038320</name>
</gene>
<accession>A0AAE1NH68</accession>
<evidence type="ECO:0000313" key="3">
    <source>
        <dbReference type="Proteomes" id="UP001292094"/>
    </source>
</evidence>
<evidence type="ECO:0000313" key="2">
    <source>
        <dbReference type="EMBL" id="KAK4288661.1"/>
    </source>
</evidence>
<dbReference type="PANTHER" id="PTHR18841">
    <property type="entry name" value="VITELLINE MEMBRANE OUTER LAYER PROTEIN I-RELATED"/>
    <property type="match status" value="1"/>
</dbReference>